<protein>
    <submittedName>
        <fullName evidence="3">Uncharacterized protein</fullName>
    </submittedName>
</protein>
<keyword evidence="1" id="KW-1133">Transmembrane helix</keyword>
<name>A0A8B6X9H2_9BURK</name>
<keyword evidence="1" id="KW-0812">Transmembrane</keyword>
<organism evidence="2 3">
    <name type="scientific">Derxia gummosa DSM 723</name>
    <dbReference type="NCBI Taxonomy" id="1121388"/>
    <lineage>
        <taxon>Bacteria</taxon>
        <taxon>Pseudomonadati</taxon>
        <taxon>Pseudomonadota</taxon>
        <taxon>Betaproteobacteria</taxon>
        <taxon>Burkholderiales</taxon>
        <taxon>Alcaligenaceae</taxon>
        <taxon>Derxia</taxon>
    </lineage>
</organism>
<dbReference type="Proteomes" id="UP000675920">
    <property type="component" value="Unplaced"/>
</dbReference>
<dbReference type="RefSeq" id="WP_051378491.1">
    <property type="nucleotide sequence ID" value="NZ_AXWS01000008.1"/>
</dbReference>
<evidence type="ECO:0000313" key="2">
    <source>
        <dbReference type="Proteomes" id="UP000675920"/>
    </source>
</evidence>
<keyword evidence="2" id="KW-1185">Reference proteome</keyword>
<keyword evidence="1" id="KW-0472">Membrane</keyword>
<evidence type="ECO:0000313" key="3">
    <source>
        <dbReference type="RefSeq" id="WP_051378491.1"/>
    </source>
</evidence>
<feature type="transmembrane region" description="Helical" evidence="1">
    <location>
        <begin position="121"/>
        <end position="139"/>
    </location>
</feature>
<accession>A0A8B6X9H2</accession>
<sequence length="158" mass="16273">MNSALFVIHIAALGAALGCLLTGVLCELSSHGNRPAQALMLAGNCRCTEATVASPIVLAAAISGALLLPVSGPDSLLDPRFGLGLLALLSHAQTHRLAGRRSTAIETGQPREFASLSRQHHVACTVLFAALIGMLAFAVTSAPEFDLALTHDALSQPT</sequence>
<proteinExistence type="predicted"/>
<evidence type="ECO:0000256" key="1">
    <source>
        <dbReference type="SAM" id="Phobius"/>
    </source>
</evidence>
<reference evidence="3" key="1">
    <citation type="submission" date="2025-08" db="UniProtKB">
        <authorList>
            <consortium name="RefSeq"/>
        </authorList>
    </citation>
    <scope>IDENTIFICATION</scope>
</reference>
<dbReference type="AlphaFoldDB" id="A0A8B6X9H2"/>